<accession>A0ABX9AGF9</accession>
<sequence>MLEYSEDNIPPVSLVSVKVLRKSSLIKKLFLLSHSSYKMSTRSTPLVKQLTL</sequence>
<name>A0ABX9AGF9_9CAUD</name>
<organism evidence="1 2">
    <name type="scientific">Escherichia phage vB_EcoP-CHD5UKE1</name>
    <dbReference type="NCBI Taxonomy" id="2865805"/>
    <lineage>
        <taxon>Viruses</taxon>
        <taxon>Duplodnaviria</taxon>
        <taxon>Heunggongvirae</taxon>
        <taxon>Uroviricota</taxon>
        <taxon>Caudoviricetes</taxon>
        <taxon>Mktvariviridae</taxon>
        <taxon>Gordonclarkvirinae</taxon>
        <taxon>Kuravirus</taxon>
        <taxon>Kuravirus CHD5UKE1</taxon>
        <taxon>Kuravirus SU10</taxon>
    </lineage>
</organism>
<evidence type="ECO:0000313" key="1">
    <source>
        <dbReference type="EMBL" id="QZI80584.1"/>
    </source>
</evidence>
<reference evidence="1 2" key="1">
    <citation type="submission" date="2021-05" db="EMBL/GenBank/DDBJ databases">
        <title>Naturally bred epsilon2 phages have an improved host range and effectivity in uropathogenic E. coli over their ancestor phages.</title>
        <authorList>
            <person name="Saez D."/>
            <person name="Loose M."/>
            <person name="Mutti M."/>
            <person name="Visram Z."/>
            <person name="Hitzenhammer E."/>
            <person name="Dippel D."/>
            <person name="Tisakova L."/>
            <person name="Schertler S."/>
            <person name="Wittmann J."/>
            <person name="Corsini L."/>
            <person name="Wagenlehner F."/>
        </authorList>
    </citation>
    <scope>NUCLEOTIDE SEQUENCE [LARGE SCALE GENOMIC DNA]</scope>
</reference>
<proteinExistence type="predicted"/>
<gene>
    <name evidence="1" type="ORF">CHD5UKE1_0088</name>
</gene>
<keyword evidence="2" id="KW-1185">Reference proteome</keyword>
<dbReference type="Proteomes" id="UP000828739">
    <property type="component" value="Segment"/>
</dbReference>
<evidence type="ECO:0000313" key="2">
    <source>
        <dbReference type="Proteomes" id="UP000828739"/>
    </source>
</evidence>
<protein>
    <submittedName>
        <fullName evidence="1">Uncharacterized protein</fullName>
    </submittedName>
</protein>
<dbReference type="EMBL" id="MZ234028">
    <property type="protein sequence ID" value="QZI80584.1"/>
    <property type="molecule type" value="Genomic_DNA"/>
</dbReference>